<dbReference type="EMBL" id="FNAF01000004">
    <property type="protein sequence ID" value="SDD55289.1"/>
    <property type="molecule type" value="Genomic_DNA"/>
</dbReference>
<organism evidence="2 3">
    <name type="scientific">Peptococcus niger</name>
    <dbReference type="NCBI Taxonomy" id="2741"/>
    <lineage>
        <taxon>Bacteria</taxon>
        <taxon>Bacillati</taxon>
        <taxon>Bacillota</taxon>
        <taxon>Clostridia</taxon>
        <taxon>Eubacteriales</taxon>
        <taxon>Peptococcaceae</taxon>
        <taxon>Peptococcus</taxon>
    </lineage>
</organism>
<evidence type="ECO:0000313" key="2">
    <source>
        <dbReference type="EMBL" id="SDD55289.1"/>
    </source>
</evidence>
<reference evidence="2 3" key="1">
    <citation type="submission" date="2016-10" db="EMBL/GenBank/DDBJ databases">
        <authorList>
            <person name="de Groot N.N."/>
        </authorList>
    </citation>
    <scope>NUCLEOTIDE SEQUENCE [LARGE SCALE GENOMIC DNA]</scope>
    <source>
        <strain evidence="2 3">DSM 20475</strain>
    </source>
</reference>
<dbReference type="PANTHER" id="PTHR40056:SF1">
    <property type="entry name" value="DUF1836 DOMAIN-CONTAINING PROTEIN"/>
    <property type="match status" value="1"/>
</dbReference>
<dbReference type="Proteomes" id="UP000198995">
    <property type="component" value="Unassembled WGS sequence"/>
</dbReference>
<dbReference type="OrthoDB" id="3191472at2"/>
<protein>
    <recommendedName>
        <fullName evidence="4">DUF1836 domain-containing protein</fullName>
    </recommendedName>
</protein>
<proteinExistence type="predicted"/>
<evidence type="ECO:0008006" key="4">
    <source>
        <dbReference type="Google" id="ProtNLM"/>
    </source>
</evidence>
<dbReference type="Pfam" id="PF08876">
    <property type="entry name" value="DUF1836"/>
    <property type="match status" value="1"/>
</dbReference>
<dbReference type="InterPro" id="IPR014975">
    <property type="entry name" value="DUF1836"/>
</dbReference>
<evidence type="ECO:0000256" key="1">
    <source>
        <dbReference type="SAM" id="MobiDB-lite"/>
    </source>
</evidence>
<gene>
    <name evidence="2" type="ORF">SAMN04489866_10498</name>
</gene>
<evidence type="ECO:0000313" key="3">
    <source>
        <dbReference type="Proteomes" id="UP000198995"/>
    </source>
</evidence>
<sequence length="208" mass="23715">MSHFEERLSAWGQEIEAIHLPRWDELPDFHLYMDQLVPFVNDHCAFLQITDDDKLLTPAMINNYVKQRIMPKPVKKRYSRVHLAYLMVLVSLKPVLSIQDIADGLQLQVVAFRGDYRAAYNLFCKQYERSLHHIGRVARGDLDSAHMIDKLPPSMLGMHMATLSVASHIFAKEVLSILRDMGQPLRRSAGLNNKPSARAEGTPGPDKQ</sequence>
<feature type="region of interest" description="Disordered" evidence="1">
    <location>
        <begin position="186"/>
        <end position="208"/>
    </location>
</feature>
<keyword evidence="3" id="KW-1185">Reference proteome</keyword>
<name>A0A1G6VP07_PEPNI</name>
<dbReference type="RefSeq" id="WP_159427983.1">
    <property type="nucleotide sequence ID" value="NZ_FNAF01000004.1"/>
</dbReference>
<accession>A0A1G6VP07</accession>
<dbReference type="STRING" id="2741.SAMN04489866_10498"/>
<dbReference type="PANTHER" id="PTHR40056">
    <property type="entry name" value="HYPOTHETICAL CYTOSOLIC PROTEIN"/>
    <property type="match status" value="1"/>
</dbReference>
<dbReference type="AlphaFoldDB" id="A0A1G6VP07"/>